<dbReference type="AlphaFoldDB" id="A0A2T0UPV5"/>
<accession>A0A2T0UPV5</accession>
<organism evidence="2 3">
    <name type="scientific">Glycomyces artemisiae</name>
    <dbReference type="NCBI Taxonomy" id="1076443"/>
    <lineage>
        <taxon>Bacteria</taxon>
        <taxon>Bacillati</taxon>
        <taxon>Actinomycetota</taxon>
        <taxon>Actinomycetes</taxon>
        <taxon>Glycomycetales</taxon>
        <taxon>Glycomycetaceae</taxon>
        <taxon>Glycomyces</taxon>
    </lineage>
</organism>
<dbReference type="RefSeq" id="WP_106363819.1">
    <property type="nucleotide sequence ID" value="NZ_PVTJ01000003.1"/>
</dbReference>
<evidence type="ECO:0000256" key="1">
    <source>
        <dbReference type="SAM" id="SignalP"/>
    </source>
</evidence>
<reference evidence="2 3" key="1">
    <citation type="submission" date="2018-03" db="EMBL/GenBank/DDBJ databases">
        <title>Genomic Encyclopedia of Type Strains, Phase III (KMG-III): the genomes of soil and plant-associated and newly described type strains.</title>
        <authorList>
            <person name="Whitman W."/>
        </authorList>
    </citation>
    <scope>NUCLEOTIDE SEQUENCE [LARGE SCALE GENOMIC DNA]</scope>
    <source>
        <strain evidence="2 3">CGMCC 4.7067</strain>
    </source>
</reference>
<sequence>MAIKAAVLRIGAAALVALASVAVTTSPAQAQDTTYFDSFEDNPDDRWSWSTWYDGNTGYDLQRGLARTGANNGWLTAETGGASFNRYVEFPRSAGQCAGEVYVKPSTNDTVMTLDVWALDPNDAGGYDWRLRNSSRHQLNAGEYQAIGFGTTPTVYGGTVRLQYWITLNGGGAGNFKMARVDDFFVRCWW</sequence>
<evidence type="ECO:0008006" key="4">
    <source>
        <dbReference type="Google" id="ProtNLM"/>
    </source>
</evidence>
<evidence type="ECO:0000313" key="3">
    <source>
        <dbReference type="Proteomes" id="UP000238176"/>
    </source>
</evidence>
<dbReference type="OrthoDB" id="4183625at2"/>
<protein>
    <recommendedName>
        <fullName evidence="4">Secreted protein</fullName>
    </recommendedName>
</protein>
<name>A0A2T0UPV5_9ACTN</name>
<feature type="signal peptide" evidence="1">
    <location>
        <begin position="1"/>
        <end position="30"/>
    </location>
</feature>
<evidence type="ECO:0000313" key="2">
    <source>
        <dbReference type="EMBL" id="PRY59934.1"/>
    </source>
</evidence>
<feature type="chain" id="PRO_5015568199" description="Secreted protein" evidence="1">
    <location>
        <begin position="31"/>
        <end position="190"/>
    </location>
</feature>
<dbReference type="EMBL" id="PVTJ01000003">
    <property type="protein sequence ID" value="PRY59934.1"/>
    <property type="molecule type" value="Genomic_DNA"/>
</dbReference>
<gene>
    <name evidence="2" type="ORF">B0I28_103408</name>
</gene>
<comment type="caution">
    <text evidence="2">The sequence shown here is derived from an EMBL/GenBank/DDBJ whole genome shotgun (WGS) entry which is preliminary data.</text>
</comment>
<keyword evidence="3" id="KW-1185">Reference proteome</keyword>
<keyword evidence="1" id="KW-0732">Signal</keyword>
<proteinExistence type="predicted"/>
<dbReference type="Proteomes" id="UP000238176">
    <property type="component" value="Unassembled WGS sequence"/>
</dbReference>